<dbReference type="SUPFAM" id="SSF110069">
    <property type="entry name" value="ApaG-like"/>
    <property type="match status" value="1"/>
</dbReference>
<dbReference type="PANTHER" id="PTHR47191:SF2">
    <property type="entry name" value="OS05G0170800 PROTEIN"/>
    <property type="match status" value="1"/>
</dbReference>
<evidence type="ECO:0000313" key="3">
    <source>
        <dbReference type="Proteomes" id="UP001597389"/>
    </source>
</evidence>
<dbReference type="Gene3D" id="2.60.40.1470">
    <property type="entry name" value="ApaG domain"/>
    <property type="match status" value="1"/>
</dbReference>
<reference evidence="3" key="1">
    <citation type="journal article" date="2019" name="Int. J. Syst. Evol. Microbiol.">
        <title>The Global Catalogue of Microorganisms (GCM) 10K type strain sequencing project: providing services to taxonomists for standard genome sequencing and annotation.</title>
        <authorList>
            <consortium name="The Broad Institute Genomics Platform"/>
            <consortium name="The Broad Institute Genome Sequencing Center for Infectious Disease"/>
            <person name="Wu L."/>
            <person name="Ma J."/>
        </authorList>
    </citation>
    <scope>NUCLEOTIDE SEQUENCE [LARGE SCALE GENOMIC DNA]</scope>
    <source>
        <strain evidence="3">CCUG 57942</strain>
    </source>
</reference>
<keyword evidence="3" id="KW-1185">Reference proteome</keyword>
<dbReference type="Pfam" id="PF04379">
    <property type="entry name" value="DUF525"/>
    <property type="match status" value="1"/>
</dbReference>
<feature type="domain" description="ApaG" evidence="1">
    <location>
        <begin position="6"/>
        <end position="128"/>
    </location>
</feature>
<dbReference type="InterPro" id="IPR007474">
    <property type="entry name" value="ApaG_domain"/>
</dbReference>
<dbReference type="Proteomes" id="UP001597389">
    <property type="component" value="Unassembled WGS sequence"/>
</dbReference>
<organism evidence="2 3">
    <name type="scientific">Rubritalea tangerina</name>
    <dbReference type="NCBI Taxonomy" id="430798"/>
    <lineage>
        <taxon>Bacteria</taxon>
        <taxon>Pseudomonadati</taxon>
        <taxon>Verrucomicrobiota</taxon>
        <taxon>Verrucomicrobiia</taxon>
        <taxon>Verrucomicrobiales</taxon>
        <taxon>Rubritaleaceae</taxon>
        <taxon>Rubritalea</taxon>
    </lineage>
</organism>
<dbReference type="PANTHER" id="PTHR47191">
    <property type="entry name" value="OS05G0170800 PROTEIN"/>
    <property type="match status" value="1"/>
</dbReference>
<dbReference type="InterPro" id="IPR050718">
    <property type="entry name" value="ApaG-like"/>
</dbReference>
<dbReference type="PROSITE" id="PS51087">
    <property type="entry name" value="APAG"/>
    <property type="match status" value="1"/>
</dbReference>
<proteinExistence type="predicted"/>
<sequence>MKQTFANIPGLTVRVDNVMYVPSLEAPEDKPFAFVYFISILNNSDEAVTIKGRKWVVTEADGEVTVVEGVGVVGETPRIVPEEEFTYNSYHVIKHDAEVEGALFGRTDGGDIFSVRIPDFSLRLPLSD</sequence>
<comment type="caution">
    <text evidence="2">The sequence shown here is derived from an EMBL/GenBank/DDBJ whole genome shotgun (WGS) entry which is preliminary data.</text>
</comment>
<gene>
    <name evidence="2" type="ORF">ACFSW8_09505</name>
</gene>
<evidence type="ECO:0000313" key="2">
    <source>
        <dbReference type="EMBL" id="MFD2159131.1"/>
    </source>
</evidence>
<name>A0ABW4ZAX2_9BACT</name>
<accession>A0ABW4ZAX2</accession>
<dbReference type="InterPro" id="IPR036767">
    <property type="entry name" value="ApaG_sf"/>
</dbReference>
<evidence type="ECO:0000259" key="1">
    <source>
        <dbReference type="PROSITE" id="PS51087"/>
    </source>
</evidence>
<protein>
    <submittedName>
        <fullName evidence="2">ApaG domain</fullName>
    </submittedName>
</protein>
<dbReference type="RefSeq" id="WP_377091080.1">
    <property type="nucleotide sequence ID" value="NZ_JBHSJL010000014.1"/>
</dbReference>
<dbReference type="EMBL" id="JBHUJB010000037">
    <property type="protein sequence ID" value="MFD2159131.1"/>
    <property type="molecule type" value="Genomic_DNA"/>
</dbReference>